<evidence type="ECO:0000256" key="4">
    <source>
        <dbReference type="ARBA" id="ARBA00023163"/>
    </source>
</evidence>
<comment type="caution">
    <text evidence="5">The sequence shown here is derived from an EMBL/GenBank/DDBJ whole genome shotgun (WGS) entry which is preliminary data.</text>
</comment>
<dbReference type="EMBL" id="WHPC01000099">
    <property type="protein sequence ID" value="MPV38673.1"/>
    <property type="molecule type" value="Genomic_DNA"/>
</dbReference>
<protein>
    <submittedName>
        <fullName evidence="5">Transcriptional regulator</fullName>
    </submittedName>
</protein>
<keyword evidence="3" id="KW-0238">DNA-binding</keyword>
<dbReference type="InterPro" id="IPR036390">
    <property type="entry name" value="WH_DNA-bd_sf"/>
</dbReference>
<dbReference type="PIRSF" id="PIRSF019455">
    <property type="entry name" value="CopR_AtkY"/>
    <property type="match status" value="1"/>
</dbReference>
<organism evidence="5 6">
    <name type="scientific">Georgenia subflava</name>
    <dbReference type="NCBI Taxonomy" id="1622177"/>
    <lineage>
        <taxon>Bacteria</taxon>
        <taxon>Bacillati</taxon>
        <taxon>Actinomycetota</taxon>
        <taxon>Actinomycetes</taxon>
        <taxon>Micrococcales</taxon>
        <taxon>Bogoriellaceae</taxon>
        <taxon>Georgenia</taxon>
    </lineage>
</organism>
<dbReference type="InterPro" id="IPR005650">
    <property type="entry name" value="BlaI_family"/>
</dbReference>
<name>A0A6N7ENK1_9MICO</name>
<keyword evidence="4" id="KW-0804">Transcription</keyword>
<evidence type="ECO:0000313" key="5">
    <source>
        <dbReference type="EMBL" id="MPV38673.1"/>
    </source>
</evidence>
<dbReference type="Gene3D" id="1.10.10.10">
    <property type="entry name" value="Winged helix-like DNA-binding domain superfamily/Winged helix DNA-binding domain"/>
    <property type="match status" value="1"/>
</dbReference>
<dbReference type="Proteomes" id="UP000437709">
    <property type="component" value="Unassembled WGS sequence"/>
</dbReference>
<dbReference type="OrthoDB" id="9813987at2"/>
<dbReference type="Pfam" id="PF03965">
    <property type="entry name" value="Penicillinase_R"/>
    <property type="match status" value="1"/>
</dbReference>
<dbReference type="SUPFAM" id="SSF46785">
    <property type="entry name" value="Winged helix' DNA-binding domain"/>
    <property type="match status" value="1"/>
</dbReference>
<evidence type="ECO:0000256" key="2">
    <source>
        <dbReference type="ARBA" id="ARBA00023015"/>
    </source>
</evidence>
<dbReference type="Gene3D" id="6.10.140.850">
    <property type="match status" value="1"/>
</dbReference>
<sequence length="124" mass="13585">MAMGELEKAVMAALWGADTPRTVREVHTSLGPERSLAYTTVMTVLGRLAKKGVVHQERHGRAYRYSPVRNREEMTAELMLDALRTGSDLGNREAALQHFVGQVSPREAAAIRAALSRTPTDPAT</sequence>
<evidence type="ECO:0000256" key="1">
    <source>
        <dbReference type="ARBA" id="ARBA00011046"/>
    </source>
</evidence>
<dbReference type="InterPro" id="IPR036388">
    <property type="entry name" value="WH-like_DNA-bd_sf"/>
</dbReference>
<evidence type="ECO:0000256" key="3">
    <source>
        <dbReference type="ARBA" id="ARBA00023125"/>
    </source>
</evidence>
<keyword evidence="6" id="KW-1185">Reference proteome</keyword>
<dbReference type="GO" id="GO:0045892">
    <property type="term" value="P:negative regulation of DNA-templated transcription"/>
    <property type="evidence" value="ECO:0007669"/>
    <property type="project" value="InterPro"/>
</dbReference>
<comment type="similarity">
    <text evidence="1">Belongs to the BlaI transcriptional regulatory family.</text>
</comment>
<dbReference type="RefSeq" id="WP_152196862.1">
    <property type="nucleotide sequence ID" value="NZ_VUKD01000010.1"/>
</dbReference>
<dbReference type="AlphaFoldDB" id="A0A6N7ENK1"/>
<evidence type="ECO:0000313" key="6">
    <source>
        <dbReference type="Proteomes" id="UP000437709"/>
    </source>
</evidence>
<gene>
    <name evidence="5" type="ORF">GB881_16775</name>
</gene>
<accession>A0A6N7ENK1</accession>
<keyword evidence="2" id="KW-0805">Transcription regulation</keyword>
<reference evidence="5 6" key="1">
    <citation type="submission" date="2019-10" db="EMBL/GenBank/DDBJ databases">
        <title>Georgenia wutianyii sp. nov. and Georgenia yuyongxinii sp. nov. isolated from plateau pika (Ochotona curzoniae) in the Qinghai-Tibet plateau of China.</title>
        <authorList>
            <person name="Tian Z."/>
        </authorList>
    </citation>
    <scope>NUCLEOTIDE SEQUENCE [LARGE SCALE GENOMIC DNA]</scope>
    <source>
        <strain evidence="5 6">JCM 19765</strain>
    </source>
</reference>
<proteinExistence type="inferred from homology"/>
<dbReference type="GO" id="GO:0003677">
    <property type="term" value="F:DNA binding"/>
    <property type="evidence" value="ECO:0007669"/>
    <property type="project" value="UniProtKB-KW"/>
</dbReference>